<evidence type="ECO:0000313" key="3">
    <source>
        <dbReference type="Proteomes" id="UP001491310"/>
    </source>
</evidence>
<accession>A0ABR2YG47</accession>
<dbReference type="Gene3D" id="3.20.140.10">
    <property type="entry name" value="nicotinate phosphoribosyltransferase"/>
    <property type="match status" value="1"/>
</dbReference>
<dbReference type="InterPro" id="IPR036068">
    <property type="entry name" value="Nicotinate_pribotase-like_C"/>
</dbReference>
<dbReference type="EMBL" id="JALJOT010000012">
    <property type="protein sequence ID" value="KAK9904784.1"/>
    <property type="molecule type" value="Genomic_DNA"/>
</dbReference>
<proteinExistence type="predicted"/>
<dbReference type="SUPFAM" id="SSF51690">
    <property type="entry name" value="Nicotinate/Quinolinate PRTase C-terminal domain-like"/>
    <property type="match status" value="1"/>
</dbReference>
<organism evidence="2 3">
    <name type="scientific">Coccomyxa subellipsoidea</name>
    <dbReference type="NCBI Taxonomy" id="248742"/>
    <lineage>
        <taxon>Eukaryota</taxon>
        <taxon>Viridiplantae</taxon>
        <taxon>Chlorophyta</taxon>
        <taxon>core chlorophytes</taxon>
        <taxon>Trebouxiophyceae</taxon>
        <taxon>Trebouxiophyceae incertae sedis</taxon>
        <taxon>Coccomyxaceae</taxon>
        <taxon>Coccomyxa</taxon>
    </lineage>
</organism>
<evidence type="ECO:0000256" key="1">
    <source>
        <dbReference type="ARBA" id="ARBA00004790"/>
    </source>
</evidence>
<evidence type="ECO:0008006" key="4">
    <source>
        <dbReference type="Google" id="ProtNLM"/>
    </source>
</evidence>
<keyword evidence="3" id="KW-1185">Reference proteome</keyword>
<sequence length="462" mass="50227">MDSPSWEFGSIDSDRLRKRSHFYARKAGASQILTDALDACLASPLGLNRAVPIDQESKDILQTYNQFTTTQSMEERAKQCPLAPVTVEHAGGADITVATGPVEAASNVETSLTQIVRDPFRRTGARLDCTERLANSLGHLAGVLTQLSALENSHTKLALFAGRRSSDRAYLLLQNLLCARHLPHYQGTSSVYAVTFINRALRELGITDAQQRLPYTGRLVGTHAHELMMITAKLLARYDDAAGSASAPVPVSALLAHLLVLRANGGGSSATALADTFGTAAFVEAALVTEVPEEFGEDMAVLHPQDPPVPPDCMVFDLFRTWRLDSGSYEDMAEVVINAWERRCAAGSSAPRPALMHSNLRSTEEVLQVCRLPERIRPALCAFGGVTDGFLPFELPGKLGDDANLIKAQVDPWLPAAEQEKVKARMAAMFHCRNVDPGRASRALASAYHDVTRERVLCQRSI</sequence>
<comment type="pathway">
    <text evidence="1">Cofactor biosynthesis; NAD(+) biosynthesis.</text>
</comment>
<name>A0ABR2YG47_9CHLO</name>
<comment type="caution">
    <text evidence="2">The sequence shown here is derived from an EMBL/GenBank/DDBJ whole genome shotgun (WGS) entry which is preliminary data.</text>
</comment>
<gene>
    <name evidence="2" type="ORF">WJX75_002464</name>
</gene>
<dbReference type="Proteomes" id="UP001491310">
    <property type="component" value="Unassembled WGS sequence"/>
</dbReference>
<reference evidence="2 3" key="1">
    <citation type="journal article" date="2024" name="Nat. Commun.">
        <title>Phylogenomics reveals the evolutionary origins of lichenization in chlorophyte algae.</title>
        <authorList>
            <person name="Puginier C."/>
            <person name="Libourel C."/>
            <person name="Otte J."/>
            <person name="Skaloud P."/>
            <person name="Haon M."/>
            <person name="Grisel S."/>
            <person name="Petersen M."/>
            <person name="Berrin J.G."/>
            <person name="Delaux P.M."/>
            <person name="Dal Grande F."/>
            <person name="Keller J."/>
        </authorList>
    </citation>
    <scope>NUCLEOTIDE SEQUENCE [LARGE SCALE GENOMIC DNA]</scope>
    <source>
        <strain evidence="2 3">SAG 216-7</strain>
    </source>
</reference>
<evidence type="ECO:0000313" key="2">
    <source>
        <dbReference type="EMBL" id="KAK9904784.1"/>
    </source>
</evidence>
<protein>
    <recommendedName>
        <fullName evidence="4">Queuosine salvage protein</fullName>
    </recommendedName>
</protein>